<dbReference type="AlphaFoldDB" id="A0A1H7WGU3"/>
<dbReference type="RefSeq" id="WP_090921305.1">
    <property type="nucleotide sequence ID" value="NZ_CP016180.1"/>
</dbReference>
<organism evidence="4 5">
    <name type="scientific">Phocoenobacter skyensis</name>
    <dbReference type="NCBI Taxonomy" id="97481"/>
    <lineage>
        <taxon>Bacteria</taxon>
        <taxon>Pseudomonadati</taxon>
        <taxon>Pseudomonadota</taxon>
        <taxon>Gammaproteobacteria</taxon>
        <taxon>Pasteurellales</taxon>
        <taxon>Pasteurellaceae</taxon>
        <taxon>Phocoenobacter</taxon>
    </lineage>
</organism>
<dbReference type="PANTHER" id="PTHR38109:SF1">
    <property type="entry name" value="PROTEIN YCGL"/>
    <property type="match status" value="1"/>
</dbReference>
<dbReference type="PANTHER" id="PTHR38109">
    <property type="entry name" value="PROTEIN YCGL"/>
    <property type="match status" value="1"/>
</dbReference>
<dbReference type="STRING" id="97481.SAMN05444853_10828"/>
<protein>
    <recommendedName>
        <fullName evidence="1">YcgL domain-containing protein QJT92_04470</fullName>
    </recommendedName>
</protein>
<reference evidence="5" key="2">
    <citation type="submission" date="2016-10" db="EMBL/GenBank/DDBJ databases">
        <authorList>
            <person name="Varghese N."/>
            <person name="Submissions S."/>
        </authorList>
    </citation>
    <scope>NUCLEOTIDE SEQUENCE [LARGE SCALE GENOMIC DNA]</scope>
    <source>
        <strain evidence="5">DSM 24204</strain>
    </source>
</reference>
<dbReference type="Proteomes" id="UP000198883">
    <property type="component" value="Unassembled WGS sequence"/>
</dbReference>
<dbReference type="InterPro" id="IPR038068">
    <property type="entry name" value="YcgL-like_sf"/>
</dbReference>
<feature type="domain" description="YcgL" evidence="2">
    <location>
        <begin position="1"/>
        <end position="85"/>
    </location>
</feature>
<dbReference type="HAMAP" id="MF_01866">
    <property type="entry name" value="UPF0745"/>
    <property type="match status" value="1"/>
</dbReference>
<proteinExistence type="inferred from homology"/>
<dbReference type="InterPro" id="IPR027354">
    <property type="entry name" value="YcgL_dom"/>
</dbReference>
<name>A0A1H7WGU3_9PAST</name>
<dbReference type="EMBL" id="JASAVS010000007">
    <property type="protein sequence ID" value="MDP8085181.1"/>
    <property type="molecule type" value="Genomic_DNA"/>
</dbReference>
<dbReference type="Pfam" id="PF05166">
    <property type="entry name" value="YcgL"/>
    <property type="match status" value="1"/>
</dbReference>
<dbReference type="EMBL" id="FOBN01000008">
    <property type="protein sequence ID" value="SEM20248.1"/>
    <property type="molecule type" value="Genomic_DNA"/>
</dbReference>
<reference evidence="3 6" key="3">
    <citation type="journal article" date="2023" name="Front. Microbiol.">
        <title>Phylogeography and host specificity of Pasteurellaceae pathogenic to sea-farmed fish in the north-east Atlantic.</title>
        <authorList>
            <person name="Gulla S."/>
            <person name="Colquhoun D.J."/>
            <person name="Olsen A.B."/>
            <person name="Spilsberg B."/>
            <person name="Lagesen K."/>
            <person name="Aakesson C.P."/>
            <person name="Strom S."/>
            <person name="Manji F."/>
            <person name="Birkbeck T.H."/>
            <person name="Nilsen H.K."/>
        </authorList>
    </citation>
    <scope>NUCLEOTIDE SEQUENCE [LARGE SCALE GENOMIC DNA]</scope>
    <source>
        <strain evidence="3 6">VIO11850</strain>
    </source>
</reference>
<accession>A0A1H7WGU3</accession>
<dbReference type="PROSITE" id="PS51648">
    <property type="entry name" value="YCGL"/>
    <property type="match status" value="1"/>
</dbReference>
<dbReference type="GeneID" id="83544110"/>
<evidence type="ECO:0000313" key="5">
    <source>
        <dbReference type="Proteomes" id="UP000198883"/>
    </source>
</evidence>
<dbReference type="Gene3D" id="3.10.510.20">
    <property type="entry name" value="YcgL domain"/>
    <property type="match status" value="1"/>
</dbReference>
<evidence type="ECO:0000259" key="2">
    <source>
        <dbReference type="PROSITE" id="PS51648"/>
    </source>
</evidence>
<dbReference type="SUPFAM" id="SSF160191">
    <property type="entry name" value="YcgL-like"/>
    <property type="match status" value="1"/>
</dbReference>
<dbReference type="Proteomes" id="UP001224812">
    <property type="component" value="Unassembled WGS sequence"/>
</dbReference>
<evidence type="ECO:0000313" key="3">
    <source>
        <dbReference type="EMBL" id="MDP8085181.1"/>
    </source>
</evidence>
<evidence type="ECO:0000256" key="1">
    <source>
        <dbReference type="HAMAP-Rule" id="MF_01866"/>
    </source>
</evidence>
<evidence type="ECO:0000313" key="4">
    <source>
        <dbReference type="EMBL" id="SEM20248.1"/>
    </source>
</evidence>
<reference evidence="4" key="1">
    <citation type="submission" date="2016-10" db="EMBL/GenBank/DDBJ databases">
        <authorList>
            <person name="de Groot N.N."/>
        </authorList>
    </citation>
    <scope>NUCLEOTIDE SEQUENCE [LARGE SCALE GENOMIC DNA]</scope>
    <source>
        <strain evidence="4">DSM 24204</strain>
    </source>
</reference>
<keyword evidence="6" id="KW-1185">Reference proteome</keyword>
<dbReference type="OrthoDB" id="7062382at2"/>
<gene>
    <name evidence="3" type="ORF">QJT92_04470</name>
    <name evidence="4" type="ORF">SAMN05444853_10828</name>
</gene>
<evidence type="ECO:0000313" key="6">
    <source>
        <dbReference type="Proteomes" id="UP001224812"/>
    </source>
</evidence>
<sequence length="87" mass="10088">MICAIYRSPKKEGMYLFIEKRNQFDAVPDTLLNTFGKPQFSMLFNLKGEKQLKVAPNQEVLAAIEEQGFYLQMPPLPEDLLKQLQRP</sequence>